<dbReference type="Proteomes" id="UP000315689">
    <property type="component" value="Unassembled WGS sequence"/>
</dbReference>
<organism evidence="4 5">
    <name type="scientific">Candidatus Berkelbacteria bacterium Licking1014_7</name>
    <dbReference type="NCBI Taxonomy" id="2017147"/>
    <lineage>
        <taxon>Bacteria</taxon>
        <taxon>Candidatus Berkelbacteria</taxon>
    </lineage>
</organism>
<keyword evidence="2" id="KW-1133">Transmembrane helix</keyword>
<keyword evidence="2" id="KW-0472">Membrane</keyword>
<evidence type="ECO:0000313" key="5">
    <source>
        <dbReference type="Proteomes" id="UP000315689"/>
    </source>
</evidence>
<dbReference type="AlphaFoldDB" id="A0A554LIB8"/>
<evidence type="ECO:0000313" key="4">
    <source>
        <dbReference type="EMBL" id="TSC92625.1"/>
    </source>
</evidence>
<dbReference type="Gene3D" id="2.170.130.30">
    <property type="match status" value="1"/>
</dbReference>
<dbReference type="EMBL" id="VMGK01000018">
    <property type="protein sequence ID" value="TSC92625.1"/>
    <property type="molecule type" value="Genomic_DNA"/>
</dbReference>
<gene>
    <name evidence="4" type="ORF">CEN89_555</name>
</gene>
<evidence type="ECO:0000256" key="2">
    <source>
        <dbReference type="SAM" id="Phobius"/>
    </source>
</evidence>
<evidence type="ECO:0000259" key="3">
    <source>
        <dbReference type="Pfam" id="PF14478"/>
    </source>
</evidence>
<protein>
    <recommendedName>
        <fullName evidence="3">Transcobalamin-like C-terminal domain-containing protein</fullName>
    </recommendedName>
</protein>
<reference evidence="4 5" key="1">
    <citation type="submission" date="2017-07" db="EMBL/GenBank/DDBJ databases">
        <title>Mechanisms for carbon and nitrogen cycling indicate functional differentiation within the Candidate Phyla Radiation.</title>
        <authorList>
            <person name="Danczak R.E."/>
            <person name="Johnston M.D."/>
            <person name="Kenah C."/>
            <person name="Slattery M."/>
            <person name="Wrighton K.C."/>
            <person name="Wilkins M.J."/>
        </authorList>
    </citation>
    <scope>NUCLEOTIDE SEQUENCE [LARGE SCALE GENOMIC DNA]</scope>
    <source>
        <strain evidence="4">Licking1014_7</strain>
    </source>
</reference>
<name>A0A554LIB8_9BACT</name>
<comment type="caution">
    <text evidence="4">The sequence shown here is derived from an EMBL/GenBank/DDBJ whole genome shotgun (WGS) entry which is preliminary data.</text>
</comment>
<feature type="region of interest" description="Disordered" evidence="1">
    <location>
        <begin position="35"/>
        <end position="69"/>
    </location>
</feature>
<sequence>MKKNSTFVSTVVIIIALGLILTYGSFFTNLNSSNNQPAQNNSQTTENDNEILQPEITPIDKSKDESAPIAKTNTYSYQGEEGKTAMQILKEKYTVETKSFDFGEMVQSINAVAAEENKNYWAFKVNGVLSMQGADAYQTQPTDEISWELTPLE</sequence>
<proteinExistence type="predicted"/>
<feature type="domain" description="Transcobalamin-like C-terminal" evidence="3">
    <location>
        <begin position="82"/>
        <end position="150"/>
    </location>
</feature>
<feature type="transmembrane region" description="Helical" evidence="2">
    <location>
        <begin position="7"/>
        <end position="27"/>
    </location>
</feature>
<accession>A0A554LIB8</accession>
<dbReference type="InterPro" id="IPR027954">
    <property type="entry name" value="Transcobalamin-like_C"/>
</dbReference>
<keyword evidence="2" id="KW-0812">Transmembrane</keyword>
<dbReference type="Pfam" id="PF14478">
    <property type="entry name" value="DUF4430"/>
    <property type="match status" value="1"/>
</dbReference>
<evidence type="ECO:0000256" key="1">
    <source>
        <dbReference type="SAM" id="MobiDB-lite"/>
    </source>
</evidence>